<protein>
    <submittedName>
        <fullName evidence="1">Uncharacterized protein</fullName>
    </submittedName>
</protein>
<reference evidence="1" key="1">
    <citation type="journal article" date="2020" name="Nature">
        <title>Giant virus diversity and host interactions through global metagenomics.</title>
        <authorList>
            <person name="Schulz F."/>
            <person name="Roux S."/>
            <person name="Paez-Espino D."/>
            <person name="Jungbluth S."/>
            <person name="Walsh D.A."/>
            <person name="Denef V.J."/>
            <person name="McMahon K.D."/>
            <person name="Konstantinidis K.T."/>
            <person name="Eloe-Fadrosh E.A."/>
            <person name="Kyrpides N.C."/>
            <person name="Woyke T."/>
        </authorList>
    </citation>
    <scope>NUCLEOTIDE SEQUENCE</scope>
    <source>
        <strain evidence="1">GVMAG-M-3300009161-36</strain>
    </source>
</reference>
<dbReference type="EMBL" id="MN738968">
    <property type="protein sequence ID" value="QHT33464.1"/>
    <property type="molecule type" value="Genomic_DNA"/>
</dbReference>
<evidence type="ECO:0000313" key="1">
    <source>
        <dbReference type="EMBL" id="QHT33464.1"/>
    </source>
</evidence>
<dbReference type="AlphaFoldDB" id="A0A6C0EW96"/>
<name>A0A6C0EW96_9ZZZZ</name>
<proteinExistence type="predicted"/>
<accession>A0A6C0EW96</accession>
<organism evidence="1">
    <name type="scientific">viral metagenome</name>
    <dbReference type="NCBI Taxonomy" id="1070528"/>
    <lineage>
        <taxon>unclassified sequences</taxon>
        <taxon>metagenomes</taxon>
        <taxon>organismal metagenomes</taxon>
    </lineage>
</organism>
<sequence>MSSHIKLQKNNNINGESSVASSLNSIVKKQFTNIAEQYNLYASAITEMEEKIKSLKNIMLSESFLNNCKHINLDNKEPVVKSKNIKNKHMGGSSRVGDGVGSVDNVIICDDVVGTDVTEKNENELDNVQPLVLKKVEYFTPSQSNSLFWCFYIIYNGFASYEFESNYFTAEQQFKIQTIEKVKRGENKAALKEHKISKTCFESGLVSAKNINAKTLYALCLCYNLNIFYVYKNTYYEMITNIEKPVHIIIYNAETNNFSIRLPVDMHATETLTEHTEYMEKIKESYWKLDNLEKPLRPITVYSVNDLINICSKLEIPVICDTSNKKKTKAELYSAILQKI</sequence>